<organism evidence="7 8">
    <name type="scientific">Stutzerimonas stutzeri KOS6</name>
    <dbReference type="NCBI Taxonomy" id="1218352"/>
    <lineage>
        <taxon>Bacteria</taxon>
        <taxon>Pseudomonadati</taxon>
        <taxon>Pseudomonadota</taxon>
        <taxon>Gammaproteobacteria</taxon>
        <taxon>Pseudomonadales</taxon>
        <taxon>Pseudomonadaceae</taxon>
        <taxon>Stutzerimonas</taxon>
    </lineage>
</organism>
<dbReference type="OrthoDB" id="5816932at2"/>
<keyword evidence="1" id="KW-0678">Repressor</keyword>
<evidence type="ECO:0000259" key="6">
    <source>
        <dbReference type="PROSITE" id="PS50977"/>
    </source>
</evidence>
<evidence type="ECO:0000256" key="5">
    <source>
        <dbReference type="PROSITE-ProRule" id="PRU00335"/>
    </source>
</evidence>
<evidence type="ECO:0000313" key="8">
    <source>
        <dbReference type="Proteomes" id="UP000026923"/>
    </source>
</evidence>
<dbReference type="Gene3D" id="1.10.357.10">
    <property type="entry name" value="Tetracycline Repressor, domain 2"/>
    <property type="match status" value="1"/>
</dbReference>
<evidence type="ECO:0000256" key="2">
    <source>
        <dbReference type="ARBA" id="ARBA00023015"/>
    </source>
</evidence>
<dbReference type="PANTHER" id="PTHR43479">
    <property type="entry name" value="ACREF/ENVCD OPERON REPRESSOR-RELATED"/>
    <property type="match status" value="1"/>
</dbReference>
<reference evidence="7 8" key="1">
    <citation type="journal article" date="2013" name="Genome Announc.">
        <title>Draft Genome of the Nitrogen-Fixing Bacterium Pseudomonas stutzeri Strain KOS6 Isolated from Industrial Hydrocarbon Sludge.</title>
        <authorList>
            <person name="Grigoryeva T.V."/>
            <person name="Laikov A.V."/>
            <person name="Naumova R.P."/>
            <person name="Manolov A.I."/>
            <person name="Larin A.K."/>
            <person name="Karpova I.Y."/>
            <person name="Semashko T.A."/>
            <person name="Alexeev D.G."/>
            <person name="Kostryukova E.S."/>
            <person name="Muller R."/>
            <person name="Govorun V.M."/>
        </authorList>
    </citation>
    <scope>NUCLEOTIDE SEQUENCE [LARGE SCALE GENOMIC DNA]</scope>
    <source>
        <strain evidence="7 8">KOS6</strain>
    </source>
</reference>
<sequence>MRRTKEDAEQTRLKIIEAALELFSRNGYSNTTLAMIAETAGFSRGPIYWHFKSKDELYEAVLAYSQEPLEQLIEHSRELAAEPAGALAHFINEWFRLLLEERWYRQSFEILLNKTELTAQMASTLKRERKLTRAMVQLLEELIATARQDGQSARSLAVLLYSSLMGITHTWLLSPKLFSLRAQAPFMADNLLALVALSPCEELPRD</sequence>
<dbReference type="PANTHER" id="PTHR43479:SF11">
    <property type="entry name" value="ACREF_ENVCD OPERON REPRESSOR-RELATED"/>
    <property type="match status" value="1"/>
</dbReference>
<keyword evidence="3 5" id="KW-0238">DNA-binding</keyword>
<dbReference type="AlphaFoldDB" id="A0A061JP80"/>
<dbReference type="SUPFAM" id="SSF48498">
    <property type="entry name" value="Tetracyclin repressor-like, C-terminal domain"/>
    <property type="match status" value="1"/>
</dbReference>
<accession>A0A061JP80</accession>
<dbReference type="InterPro" id="IPR009057">
    <property type="entry name" value="Homeodomain-like_sf"/>
</dbReference>
<dbReference type="PRINTS" id="PR00455">
    <property type="entry name" value="HTHTETR"/>
</dbReference>
<dbReference type="HOGENOM" id="CLU_069356_12_3_6"/>
<name>A0A061JP80_STUST</name>
<feature type="DNA-binding region" description="H-T-H motif" evidence="5">
    <location>
        <begin position="32"/>
        <end position="51"/>
    </location>
</feature>
<dbReference type="RefSeq" id="WP_003294408.1">
    <property type="nucleotide sequence ID" value="NZ_KK020676.1"/>
</dbReference>
<dbReference type="InterPro" id="IPR050624">
    <property type="entry name" value="HTH-type_Tx_Regulator"/>
</dbReference>
<protein>
    <submittedName>
        <fullName evidence="7">Transcriptional regulator</fullName>
    </submittedName>
</protein>
<dbReference type="Pfam" id="PF00440">
    <property type="entry name" value="TetR_N"/>
    <property type="match status" value="1"/>
</dbReference>
<evidence type="ECO:0000256" key="4">
    <source>
        <dbReference type="ARBA" id="ARBA00023163"/>
    </source>
</evidence>
<dbReference type="EMBL" id="AMCZ02000024">
    <property type="protein sequence ID" value="EWC40165.1"/>
    <property type="molecule type" value="Genomic_DNA"/>
</dbReference>
<dbReference type="Proteomes" id="UP000026923">
    <property type="component" value="Unassembled WGS sequence"/>
</dbReference>
<proteinExistence type="predicted"/>
<dbReference type="Pfam" id="PF08361">
    <property type="entry name" value="TetR_C_2"/>
    <property type="match status" value="1"/>
</dbReference>
<dbReference type="GO" id="GO:0003677">
    <property type="term" value="F:DNA binding"/>
    <property type="evidence" value="ECO:0007669"/>
    <property type="project" value="UniProtKB-UniRule"/>
</dbReference>
<dbReference type="InterPro" id="IPR036271">
    <property type="entry name" value="Tet_transcr_reg_TetR-rel_C_sf"/>
</dbReference>
<dbReference type="eggNOG" id="COG1309">
    <property type="taxonomic scope" value="Bacteria"/>
</dbReference>
<evidence type="ECO:0000256" key="3">
    <source>
        <dbReference type="ARBA" id="ARBA00023125"/>
    </source>
</evidence>
<dbReference type="PROSITE" id="PS50977">
    <property type="entry name" value="HTH_TETR_2"/>
    <property type="match status" value="1"/>
</dbReference>
<evidence type="ECO:0000256" key="1">
    <source>
        <dbReference type="ARBA" id="ARBA00022491"/>
    </source>
</evidence>
<dbReference type="InterPro" id="IPR013572">
    <property type="entry name" value="Tscrpt_reg_MAATS_C"/>
</dbReference>
<dbReference type="InterPro" id="IPR001647">
    <property type="entry name" value="HTH_TetR"/>
</dbReference>
<keyword evidence="2" id="KW-0805">Transcription regulation</keyword>
<dbReference type="SUPFAM" id="SSF46689">
    <property type="entry name" value="Homeodomain-like"/>
    <property type="match status" value="1"/>
</dbReference>
<comment type="caution">
    <text evidence="7">The sequence shown here is derived from an EMBL/GenBank/DDBJ whole genome shotgun (WGS) entry which is preliminary data.</text>
</comment>
<gene>
    <name evidence="7" type="ORF">B597_016445</name>
</gene>
<evidence type="ECO:0000313" key="7">
    <source>
        <dbReference type="EMBL" id="EWC40165.1"/>
    </source>
</evidence>
<keyword evidence="4" id="KW-0804">Transcription</keyword>
<feature type="domain" description="HTH tetR-type" evidence="6">
    <location>
        <begin position="9"/>
        <end position="69"/>
    </location>
</feature>